<dbReference type="PANTHER" id="PTHR12849:SF0">
    <property type="entry name" value="LARIAT DEBRANCHING ENZYME"/>
    <property type="match status" value="1"/>
</dbReference>
<keyword evidence="3" id="KW-1185">Reference proteome</keyword>
<dbReference type="GO" id="GO:0000398">
    <property type="term" value="P:mRNA splicing, via spliceosome"/>
    <property type="evidence" value="ECO:0007669"/>
    <property type="project" value="TreeGrafter"/>
</dbReference>
<dbReference type="RefSeq" id="WP_068671200.1">
    <property type="nucleotide sequence ID" value="NZ_LWLG01000013.1"/>
</dbReference>
<dbReference type="EMBL" id="LWLG01000013">
    <property type="protein sequence ID" value="OAQ20302.1"/>
    <property type="molecule type" value="Genomic_DNA"/>
</dbReference>
<accession>A0A179D496</accession>
<comment type="caution">
    <text evidence="2">The sequence shown here is derived from an EMBL/GenBank/DDBJ whole genome shotgun (WGS) entry which is preliminary data.</text>
</comment>
<organism evidence="2 3">
    <name type="scientific">Thermosulfurimonas dismutans</name>
    <dbReference type="NCBI Taxonomy" id="999894"/>
    <lineage>
        <taxon>Bacteria</taxon>
        <taxon>Pseudomonadati</taxon>
        <taxon>Thermodesulfobacteriota</taxon>
        <taxon>Thermodesulfobacteria</taxon>
        <taxon>Thermodesulfobacteriales</taxon>
        <taxon>Thermodesulfobacteriaceae</taxon>
        <taxon>Thermosulfurimonas</taxon>
    </lineage>
</organism>
<dbReference type="SUPFAM" id="SSF56300">
    <property type="entry name" value="Metallo-dependent phosphatases"/>
    <property type="match status" value="1"/>
</dbReference>
<name>A0A179D496_9BACT</name>
<dbReference type="AlphaFoldDB" id="A0A179D496"/>
<sequence length="289" mass="32709">MHFAVIGDVHGRFELLARVLAVLRDRYGVELAFQVGDLAFLSSSDPKYLKALKMAGPQTPPLIYDVFDDEVQAIRFLHGDIELPVPVYFVGGNHEDWPYLDFVEEKMREQGIAPPYEIAPNLFFLGKASVVEVSEMRVVTLSGIYDRLKWELCVTSPRKLYYHNQEDEEALLFHAPGADLFIAHEWPVKLASGATWEEAIYAAVGSPTVDRLIHHFRPALSFHGHMHRYAQGIRGPMGERPTKWVGLDMLIVDHYHRVRNVALCEFEGPGAVRLLFTAEARKLLKDASA</sequence>
<dbReference type="Pfam" id="PF00149">
    <property type="entry name" value="Metallophos"/>
    <property type="match status" value="1"/>
</dbReference>
<dbReference type="InterPro" id="IPR004843">
    <property type="entry name" value="Calcineurin-like_PHP"/>
</dbReference>
<proteinExistence type="predicted"/>
<evidence type="ECO:0000259" key="1">
    <source>
        <dbReference type="Pfam" id="PF00149"/>
    </source>
</evidence>
<evidence type="ECO:0000313" key="3">
    <source>
        <dbReference type="Proteomes" id="UP000078390"/>
    </source>
</evidence>
<dbReference type="Proteomes" id="UP000078390">
    <property type="component" value="Unassembled WGS sequence"/>
</dbReference>
<dbReference type="STRING" id="999894.TDIS_1657"/>
<dbReference type="GO" id="GO:0008419">
    <property type="term" value="F:RNA lariat debranching enzyme activity"/>
    <property type="evidence" value="ECO:0007669"/>
    <property type="project" value="TreeGrafter"/>
</dbReference>
<dbReference type="OrthoDB" id="5380150at2"/>
<protein>
    <submittedName>
        <fullName evidence="2">RNA lariat debranching enzyme</fullName>
    </submittedName>
</protein>
<reference evidence="2 3" key="1">
    <citation type="submission" date="2016-04" db="EMBL/GenBank/DDBJ databases">
        <title>Genome analysis of Thermosulfurimonas dismutans, the first thermophilic sulfur-disproportionating bacterium of the phylum Thermodesulfobacteria.</title>
        <authorList>
            <person name="Mardanov A.V."/>
            <person name="Beletsky A.V."/>
            <person name="Kadnikov V.V."/>
            <person name="Slobodkin A.I."/>
            <person name="Ravin N.V."/>
        </authorList>
    </citation>
    <scope>NUCLEOTIDE SEQUENCE [LARGE SCALE GENOMIC DNA]</scope>
    <source>
        <strain evidence="2 3">S95</strain>
    </source>
</reference>
<dbReference type="Gene3D" id="3.60.21.10">
    <property type="match status" value="1"/>
</dbReference>
<gene>
    <name evidence="2" type="ORF">TDIS_1657</name>
</gene>
<dbReference type="InterPro" id="IPR029052">
    <property type="entry name" value="Metallo-depent_PP-like"/>
</dbReference>
<evidence type="ECO:0000313" key="2">
    <source>
        <dbReference type="EMBL" id="OAQ20302.1"/>
    </source>
</evidence>
<dbReference type="PANTHER" id="PTHR12849">
    <property type="entry name" value="RNA LARIAT DEBRANCHING ENZYME"/>
    <property type="match status" value="1"/>
</dbReference>
<feature type="domain" description="Calcineurin-like phosphoesterase" evidence="1">
    <location>
        <begin position="1"/>
        <end position="229"/>
    </location>
</feature>